<evidence type="ECO:0000313" key="7">
    <source>
        <dbReference type="Proteomes" id="UP000615755"/>
    </source>
</evidence>
<dbReference type="InterPro" id="IPR000960">
    <property type="entry name" value="Flavin_mOase"/>
</dbReference>
<sequence length="516" mass="58665">MDKMQQTDSILYDVCIVGAGWSGLMACKYALENGLSVIVFEQRSHLGGIWNYSQDPNVVSVEASTVIPSPAYLTEASDFYLSPTSETFLHQSQIIKYLNDYARHFNLLPHIKFNETVIHTTNGNNWLVTTQSATIKAKNLVVSGGANAITPSRPRELRDFEGKVEHLGHIKEYKNHRMYSKEQVLLYGNEGLAIDTLKFLATSVHTLTCSIPKQYNSFSATNLTQADDNISLHQEIHACAPKKASQYSTDTLLRWLNTATSTLKLWINKCQYTSLLKKTTAIPKYDTNINCKDAIHSSIGQSVKFYSGETRYFDRIILCTGYTYQLSFLPKKYAYKARNQCYKSVFDCQDPSLIFIGSVRPCVGTLPLISELQCRWAFKILSGKKYLPSLPRMQNQINLDNQFWSRYINRQANSDTLVEPYTYCKQIAHLSGDNPDYRKLFIQSPYAFVTTCLSPISSAHFAIKDKKTRDSAIAQICARRRARGGLFLLCTIFRKIIHHKWQVELSTKRATKNHSP</sequence>
<comment type="caution">
    <text evidence="6">The sequence shown here is derived from an EMBL/GenBank/DDBJ whole genome shotgun (WGS) entry which is preliminary data.</text>
</comment>
<dbReference type="Gene3D" id="3.50.50.60">
    <property type="entry name" value="FAD/NAD(P)-binding domain"/>
    <property type="match status" value="3"/>
</dbReference>
<keyword evidence="4" id="KW-0521">NADP</keyword>
<protein>
    <recommendedName>
        <fullName evidence="8">Monooxygenase</fullName>
    </recommendedName>
</protein>
<keyword evidence="3" id="KW-0274">FAD</keyword>
<evidence type="ECO:0000256" key="3">
    <source>
        <dbReference type="ARBA" id="ARBA00022827"/>
    </source>
</evidence>
<name>A0ABR9EC32_9GAMM</name>
<keyword evidence="7" id="KW-1185">Reference proteome</keyword>
<dbReference type="RefSeq" id="WP_192507816.1">
    <property type="nucleotide sequence ID" value="NZ_AQGV01000012.1"/>
</dbReference>
<dbReference type="PANTHER" id="PTHR23023">
    <property type="entry name" value="DIMETHYLANILINE MONOOXYGENASE"/>
    <property type="match status" value="1"/>
</dbReference>
<dbReference type="EMBL" id="AQGV01000012">
    <property type="protein sequence ID" value="MBE0368556.1"/>
    <property type="molecule type" value="Genomic_DNA"/>
</dbReference>
<dbReference type="InterPro" id="IPR050346">
    <property type="entry name" value="FMO-like"/>
</dbReference>
<dbReference type="Pfam" id="PF00743">
    <property type="entry name" value="FMO-like"/>
    <property type="match status" value="1"/>
</dbReference>
<evidence type="ECO:0000256" key="5">
    <source>
        <dbReference type="ARBA" id="ARBA00023002"/>
    </source>
</evidence>
<dbReference type="InterPro" id="IPR020946">
    <property type="entry name" value="Flavin_mOase-like"/>
</dbReference>
<dbReference type="SUPFAM" id="SSF51905">
    <property type="entry name" value="FAD/NAD(P)-binding domain"/>
    <property type="match status" value="2"/>
</dbReference>
<reference evidence="6 7" key="1">
    <citation type="submission" date="2015-03" db="EMBL/GenBank/DDBJ databases">
        <title>Genome sequence of Pseudoalteromonas aurantia.</title>
        <authorList>
            <person name="Xie B.-B."/>
            <person name="Rong J.-C."/>
            <person name="Qin Q.-L."/>
            <person name="Zhang Y.-Z."/>
        </authorList>
    </citation>
    <scope>NUCLEOTIDE SEQUENCE [LARGE SCALE GENOMIC DNA]</scope>
    <source>
        <strain evidence="6 7">208</strain>
    </source>
</reference>
<accession>A0ABR9EC32</accession>
<evidence type="ECO:0000256" key="4">
    <source>
        <dbReference type="ARBA" id="ARBA00022857"/>
    </source>
</evidence>
<dbReference type="Proteomes" id="UP000615755">
    <property type="component" value="Unassembled WGS sequence"/>
</dbReference>
<gene>
    <name evidence="6" type="ORF">PAUR_a2183</name>
</gene>
<evidence type="ECO:0000256" key="2">
    <source>
        <dbReference type="ARBA" id="ARBA00022630"/>
    </source>
</evidence>
<organism evidence="6 7">
    <name type="scientific">Pseudoalteromonas aurantia 208</name>
    <dbReference type="NCBI Taxonomy" id="1314867"/>
    <lineage>
        <taxon>Bacteria</taxon>
        <taxon>Pseudomonadati</taxon>
        <taxon>Pseudomonadota</taxon>
        <taxon>Gammaproteobacteria</taxon>
        <taxon>Alteromonadales</taxon>
        <taxon>Pseudoalteromonadaceae</taxon>
        <taxon>Pseudoalteromonas</taxon>
    </lineage>
</organism>
<keyword evidence="2" id="KW-0285">Flavoprotein</keyword>
<proteinExistence type="inferred from homology"/>
<dbReference type="InterPro" id="IPR036188">
    <property type="entry name" value="FAD/NAD-bd_sf"/>
</dbReference>
<evidence type="ECO:0008006" key="8">
    <source>
        <dbReference type="Google" id="ProtNLM"/>
    </source>
</evidence>
<comment type="similarity">
    <text evidence="1">Belongs to the FMO family.</text>
</comment>
<dbReference type="PROSITE" id="PS51257">
    <property type="entry name" value="PROKAR_LIPOPROTEIN"/>
    <property type="match status" value="1"/>
</dbReference>
<keyword evidence="5" id="KW-0560">Oxidoreductase</keyword>
<evidence type="ECO:0000256" key="1">
    <source>
        <dbReference type="ARBA" id="ARBA00009183"/>
    </source>
</evidence>
<dbReference type="PRINTS" id="PR00370">
    <property type="entry name" value="FMOXYGENASE"/>
</dbReference>
<dbReference type="PIRSF" id="PIRSF000332">
    <property type="entry name" value="FMO"/>
    <property type="match status" value="1"/>
</dbReference>
<evidence type="ECO:0000313" key="6">
    <source>
        <dbReference type="EMBL" id="MBE0368556.1"/>
    </source>
</evidence>